<feature type="transmembrane region" description="Helical" evidence="2">
    <location>
        <begin position="124"/>
        <end position="143"/>
    </location>
</feature>
<name>A0A0P7ZG87_9EURY</name>
<evidence type="ECO:0000313" key="4">
    <source>
        <dbReference type="Proteomes" id="UP000050360"/>
    </source>
</evidence>
<proteinExistence type="predicted"/>
<protein>
    <submittedName>
        <fullName evidence="3">Uncharacterized protein</fullName>
    </submittedName>
</protein>
<keyword evidence="2" id="KW-0472">Membrane</keyword>
<organism evidence="3 4">
    <name type="scientific">Candidatus Methanoperedens nitratireducens</name>
    <dbReference type="NCBI Taxonomy" id="1392998"/>
    <lineage>
        <taxon>Archaea</taxon>
        <taxon>Methanobacteriati</taxon>
        <taxon>Methanobacteriota</taxon>
        <taxon>Stenosarchaea group</taxon>
        <taxon>Methanomicrobia</taxon>
        <taxon>Methanosarcinales</taxon>
        <taxon>ANME-2 cluster</taxon>
        <taxon>Candidatus Methanoperedentaceae</taxon>
        <taxon>Candidatus Methanoperedens</taxon>
    </lineage>
</organism>
<keyword evidence="2" id="KW-0812">Transmembrane</keyword>
<gene>
    <name evidence="3" type="ORF">MPEBLZ_01569</name>
</gene>
<comment type="caution">
    <text evidence="3">The sequence shown here is derived from an EMBL/GenBank/DDBJ whole genome shotgun (WGS) entry which is preliminary data.</text>
</comment>
<dbReference type="AlphaFoldDB" id="A0A0P7ZG87"/>
<reference evidence="3 4" key="1">
    <citation type="submission" date="2015-09" db="EMBL/GenBank/DDBJ databases">
        <title>A metagenomics-based metabolic model of nitrate-dependent anaerobic oxidation of methane by Methanoperedens-like archaea.</title>
        <authorList>
            <person name="Arshad A."/>
            <person name="Speth D.R."/>
            <person name="De Graaf R.M."/>
            <person name="Op Den Camp H.J."/>
            <person name="Jetten M.S."/>
            <person name="Welte C.U."/>
        </authorList>
    </citation>
    <scope>NUCLEOTIDE SEQUENCE [LARGE SCALE GENOMIC DNA]</scope>
</reference>
<dbReference type="EMBL" id="LKCM01000123">
    <property type="protein sequence ID" value="KPQ43852.1"/>
    <property type="molecule type" value="Genomic_DNA"/>
</dbReference>
<keyword evidence="1" id="KW-0175">Coiled coil</keyword>
<evidence type="ECO:0000256" key="1">
    <source>
        <dbReference type="SAM" id="Coils"/>
    </source>
</evidence>
<evidence type="ECO:0000256" key="2">
    <source>
        <dbReference type="SAM" id="Phobius"/>
    </source>
</evidence>
<accession>A0A0P7ZG87</accession>
<evidence type="ECO:0000313" key="3">
    <source>
        <dbReference type="EMBL" id="KPQ43852.1"/>
    </source>
</evidence>
<feature type="coiled-coil region" evidence="1">
    <location>
        <begin position="33"/>
        <end position="82"/>
    </location>
</feature>
<keyword evidence="2" id="KW-1133">Transmembrane helix</keyword>
<dbReference type="Proteomes" id="UP000050360">
    <property type="component" value="Unassembled WGS sequence"/>
</dbReference>
<sequence length="147" mass="16790">MRAVEKRLSIKTFVPDADISSPEKERSVDNISQNEITEKLQEIDRKLTNLEKTTHETHVIDIDSIKSQLSYIENRISKLEKHNEITIGKIKVPIEFSGLAATIVMFATGYLIYSNHWNIIRSSYYPILVGILFGAVVIGKFIITNRK</sequence>
<feature type="transmembrane region" description="Helical" evidence="2">
    <location>
        <begin position="92"/>
        <end position="112"/>
    </location>
</feature>